<dbReference type="Gene3D" id="3.10.100.10">
    <property type="entry name" value="Mannose-Binding Protein A, subunit A"/>
    <property type="match status" value="1"/>
</dbReference>
<name>A0A183C3B6_GLOPA</name>
<protein>
    <submittedName>
        <fullName evidence="3">C-type lectin domain-containing protein</fullName>
    </submittedName>
</protein>
<sequence>MVFTFYGSYGKGFADSKGAKTRCEALDANLASIHGPKENQHVNALIRKSYEQCRQDGVPWCCDTYVHDGYWIGMTLARADNGTILSAEWSDGTRINYGHPLKTADQVPWYTPEHQPVQEVKSSNNDYGAPWQQKKASVVVVPTDSSRPNAATAGTEFK</sequence>
<dbReference type="InterPro" id="IPR016187">
    <property type="entry name" value="CTDL_fold"/>
</dbReference>
<reference evidence="2" key="1">
    <citation type="submission" date="2013-12" db="EMBL/GenBank/DDBJ databases">
        <authorList>
            <person name="Aslett M."/>
        </authorList>
    </citation>
    <scope>NUCLEOTIDE SEQUENCE [LARGE SCALE GENOMIC DNA]</scope>
    <source>
        <strain evidence="2">Lindley</strain>
    </source>
</reference>
<dbReference type="SUPFAM" id="SSF56436">
    <property type="entry name" value="C-type lectin-like"/>
    <property type="match status" value="1"/>
</dbReference>
<evidence type="ECO:0000313" key="2">
    <source>
        <dbReference type="Proteomes" id="UP000050741"/>
    </source>
</evidence>
<organism evidence="2 3">
    <name type="scientific">Globodera pallida</name>
    <name type="common">Potato cyst nematode worm</name>
    <name type="synonym">Heterodera pallida</name>
    <dbReference type="NCBI Taxonomy" id="36090"/>
    <lineage>
        <taxon>Eukaryota</taxon>
        <taxon>Metazoa</taxon>
        <taxon>Ecdysozoa</taxon>
        <taxon>Nematoda</taxon>
        <taxon>Chromadorea</taxon>
        <taxon>Rhabditida</taxon>
        <taxon>Tylenchina</taxon>
        <taxon>Tylenchomorpha</taxon>
        <taxon>Tylenchoidea</taxon>
        <taxon>Heteroderidae</taxon>
        <taxon>Heteroderinae</taxon>
        <taxon>Globodera</taxon>
    </lineage>
</organism>
<dbReference type="InterPro" id="IPR016186">
    <property type="entry name" value="C-type_lectin-like/link_sf"/>
</dbReference>
<accession>A0A183C3B6</accession>
<reference evidence="3" key="3">
    <citation type="submission" date="2016-06" db="UniProtKB">
        <authorList>
            <consortium name="WormBaseParasite"/>
        </authorList>
    </citation>
    <scope>IDENTIFICATION</scope>
</reference>
<dbReference type="WBParaSite" id="GPLIN_000736000">
    <property type="protein sequence ID" value="GPLIN_000736000"/>
    <property type="gene ID" value="GPLIN_000736000"/>
</dbReference>
<keyword evidence="2" id="KW-1185">Reference proteome</keyword>
<dbReference type="CDD" id="cd00037">
    <property type="entry name" value="CLECT"/>
    <property type="match status" value="1"/>
</dbReference>
<dbReference type="Proteomes" id="UP000050741">
    <property type="component" value="Unassembled WGS sequence"/>
</dbReference>
<feature type="region of interest" description="Disordered" evidence="1">
    <location>
        <begin position="138"/>
        <end position="158"/>
    </location>
</feature>
<dbReference type="AlphaFoldDB" id="A0A183C3B6"/>
<proteinExistence type="predicted"/>
<evidence type="ECO:0000256" key="1">
    <source>
        <dbReference type="SAM" id="MobiDB-lite"/>
    </source>
</evidence>
<evidence type="ECO:0000313" key="3">
    <source>
        <dbReference type="WBParaSite" id="GPLIN_000736000"/>
    </source>
</evidence>
<reference evidence="2" key="2">
    <citation type="submission" date="2014-05" db="EMBL/GenBank/DDBJ databases">
        <title>The genome and life-stage specific transcriptomes of Globodera pallida elucidate key aspects of plant parasitism by a cyst nematode.</title>
        <authorList>
            <person name="Cotton J.A."/>
            <person name="Lilley C.J."/>
            <person name="Jones L.M."/>
            <person name="Kikuchi T."/>
            <person name="Reid A.J."/>
            <person name="Thorpe P."/>
            <person name="Tsai I.J."/>
            <person name="Beasley H."/>
            <person name="Blok V."/>
            <person name="Cock P.J.A."/>
            <person name="Van den Akker S.E."/>
            <person name="Holroyd N."/>
            <person name="Hunt M."/>
            <person name="Mantelin S."/>
            <person name="Naghra H."/>
            <person name="Pain A."/>
            <person name="Palomares-Rius J.E."/>
            <person name="Zarowiecki M."/>
            <person name="Berriman M."/>
            <person name="Jones J.T."/>
            <person name="Urwin P.E."/>
        </authorList>
    </citation>
    <scope>NUCLEOTIDE SEQUENCE [LARGE SCALE GENOMIC DNA]</scope>
    <source>
        <strain evidence="2">Lindley</strain>
    </source>
</reference>